<dbReference type="OrthoDB" id="2399148at2759"/>
<keyword evidence="1" id="KW-0496">Mitochondrion</keyword>
<protein>
    <recommendedName>
        <fullName evidence="1">MICOS complex subunit</fullName>
    </recommendedName>
</protein>
<dbReference type="PANTHER" id="PTHR28268:SF1">
    <property type="entry name" value="MICOS SUBUNIT MIC26"/>
    <property type="match status" value="1"/>
</dbReference>
<keyword evidence="3" id="KW-0732">Signal</keyword>
<dbReference type="InterPro" id="IPR033181">
    <property type="entry name" value="Mic26_fungi"/>
</dbReference>
<dbReference type="PANTHER" id="PTHR28268">
    <property type="entry name" value="MICOS SUBUNIT MIC26"/>
    <property type="match status" value="1"/>
</dbReference>
<gene>
    <name evidence="4" type="ORF">EHS24_005171</name>
</gene>
<evidence type="ECO:0000313" key="4">
    <source>
        <dbReference type="EMBL" id="RSH86893.1"/>
    </source>
</evidence>
<dbReference type="InterPro" id="IPR019166">
    <property type="entry name" value="MIC26/MIC27"/>
</dbReference>
<reference evidence="4 5" key="1">
    <citation type="submission" date="2018-11" db="EMBL/GenBank/DDBJ databases">
        <title>Genome sequence of Apiotrichum porosum DSM 27194.</title>
        <authorList>
            <person name="Aliyu H."/>
            <person name="Gorte O."/>
            <person name="Ochsenreither K."/>
        </authorList>
    </citation>
    <scope>NUCLEOTIDE SEQUENCE [LARGE SCALE GENOMIC DNA]</scope>
    <source>
        <strain evidence="4 5">DSM 27194</strain>
    </source>
</reference>
<evidence type="ECO:0000313" key="5">
    <source>
        <dbReference type="Proteomes" id="UP000279236"/>
    </source>
</evidence>
<organism evidence="4 5">
    <name type="scientific">Apiotrichum porosum</name>
    <dbReference type="NCBI Taxonomy" id="105984"/>
    <lineage>
        <taxon>Eukaryota</taxon>
        <taxon>Fungi</taxon>
        <taxon>Dikarya</taxon>
        <taxon>Basidiomycota</taxon>
        <taxon>Agaricomycotina</taxon>
        <taxon>Tremellomycetes</taxon>
        <taxon>Trichosporonales</taxon>
        <taxon>Trichosporonaceae</taxon>
        <taxon>Apiotrichum</taxon>
    </lineage>
</organism>
<proteinExistence type="predicted"/>
<feature type="region of interest" description="Disordered" evidence="2">
    <location>
        <begin position="324"/>
        <end position="367"/>
    </location>
</feature>
<feature type="signal peptide" evidence="3">
    <location>
        <begin position="1"/>
        <end position="31"/>
    </location>
</feature>
<dbReference type="GO" id="GO:0042407">
    <property type="term" value="P:cristae formation"/>
    <property type="evidence" value="ECO:0007669"/>
    <property type="project" value="InterPro"/>
</dbReference>
<feature type="chain" id="PRO_5019381617" description="MICOS complex subunit" evidence="3">
    <location>
        <begin position="32"/>
        <end position="367"/>
    </location>
</feature>
<dbReference type="STRING" id="105984.A0A427Y719"/>
<dbReference type="RefSeq" id="XP_028479678.1">
    <property type="nucleotide sequence ID" value="XM_028620706.1"/>
</dbReference>
<evidence type="ECO:0000256" key="1">
    <source>
        <dbReference type="RuleBase" id="RU363021"/>
    </source>
</evidence>
<keyword evidence="1" id="KW-0999">Mitochondrion inner membrane</keyword>
<name>A0A427Y719_9TREE</name>
<keyword evidence="1" id="KW-0472">Membrane</keyword>
<dbReference type="EMBL" id="RSCE01000002">
    <property type="protein sequence ID" value="RSH86893.1"/>
    <property type="molecule type" value="Genomic_DNA"/>
</dbReference>
<sequence>MAAFQRVFRASIAPSVAFGAALAASATTAMADDGSSASQVRPGHAANGNKLPIYTSPDDAHTVQLVVVENPLVEYITAAREATTSAFGGVRSVVESGVSSWIGFERNVEHEVKQIVPTDESLTPGIIYVLVAGLTGSVLSRTRSFPVRFLAPPIFATAALPYFLPKTAHNLRKYISDVEDKHCPEFAARHDHFNQALELHWHMGVDKLRGAGDEARQWTSKAVDGVESATGLKVGEAVRISQERVEDVKEAARAKVAEVKAAAQSVAPTPEPVQVQKIATVIEQKPIAEIVVPVPAAEPVVAEVVAAPVEVVIAPVAVAEVPKTEAKQEAKQEIKPVGKEEVPVKKDDKKPRDVIARPVEDGGKRLV</sequence>
<keyword evidence="5" id="KW-1185">Reference proteome</keyword>
<dbReference type="Pfam" id="PF09769">
    <property type="entry name" value="ApoO"/>
    <property type="match status" value="1"/>
</dbReference>
<evidence type="ECO:0000256" key="3">
    <source>
        <dbReference type="SAM" id="SignalP"/>
    </source>
</evidence>
<comment type="caution">
    <text evidence="4">The sequence shown here is derived from an EMBL/GenBank/DDBJ whole genome shotgun (WGS) entry which is preliminary data.</text>
</comment>
<dbReference type="GO" id="GO:0044284">
    <property type="term" value="C:mitochondrial crista junction"/>
    <property type="evidence" value="ECO:0007669"/>
    <property type="project" value="TreeGrafter"/>
</dbReference>
<comment type="subunit">
    <text evidence="1">Component of the mitochondrial contact site and cristae organizing system (MICOS) complex.</text>
</comment>
<comment type="subcellular location">
    <subcellularLocation>
        <location evidence="1">Mitochondrion inner membrane</location>
    </subcellularLocation>
</comment>
<evidence type="ECO:0000256" key="2">
    <source>
        <dbReference type="SAM" id="MobiDB-lite"/>
    </source>
</evidence>
<dbReference type="AlphaFoldDB" id="A0A427Y719"/>
<dbReference type="GO" id="GO:0061617">
    <property type="term" value="C:MICOS complex"/>
    <property type="evidence" value="ECO:0007669"/>
    <property type="project" value="UniProtKB-UniRule"/>
</dbReference>
<dbReference type="Proteomes" id="UP000279236">
    <property type="component" value="Unassembled WGS sequence"/>
</dbReference>
<dbReference type="GeneID" id="39589714"/>
<accession>A0A427Y719</accession>
<comment type="function">
    <text evidence="1">Component of the MICOS complex, a large protein complex of the mitochondrial inner membrane that plays crucial roles in the maintenance of crista junctions, inner membrane architecture, and formation of contact sites to the outer membrane.</text>
</comment>